<dbReference type="Proteomes" id="UP000503447">
    <property type="component" value="Chromosome"/>
</dbReference>
<evidence type="ECO:0000313" key="2">
    <source>
        <dbReference type="Proteomes" id="UP000503447"/>
    </source>
</evidence>
<protein>
    <submittedName>
        <fullName evidence="1">Uncharacterized protein</fullName>
    </submittedName>
</protein>
<gene>
    <name evidence="1" type="ORF">FTUN_1742</name>
</gene>
<organism evidence="1 2">
    <name type="scientific">Frigoriglobus tundricola</name>
    <dbReference type="NCBI Taxonomy" id="2774151"/>
    <lineage>
        <taxon>Bacteria</taxon>
        <taxon>Pseudomonadati</taxon>
        <taxon>Planctomycetota</taxon>
        <taxon>Planctomycetia</taxon>
        <taxon>Gemmatales</taxon>
        <taxon>Gemmataceae</taxon>
        <taxon>Frigoriglobus</taxon>
    </lineage>
</organism>
<accession>A0A6M5YMR4</accession>
<sequence>MVSSGVLSELDFIEELRLRRWARENYVPSDERDAAWHPIILEEMRRKDGEVSEAVLVG</sequence>
<proteinExistence type="predicted"/>
<dbReference type="KEGG" id="ftj:FTUN_1742"/>
<name>A0A6M5YMR4_9BACT</name>
<reference evidence="2" key="1">
    <citation type="submission" date="2020-05" db="EMBL/GenBank/DDBJ databases">
        <title>Frigoriglobus tundricola gen. nov., sp. nov., a psychrotolerant cellulolytic planctomycete of the family Gemmataceae with two divergent copies of 16S rRNA gene.</title>
        <authorList>
            <person name="Kulichevskaya I.S."/>
            <person name="Ivanova A.A."/>
            <person name="Naumoff D.G."/>
            <person name="Beletsky A.V."/>
            <person name="Rijpstra W.I.C."/>
            <person name="Sinninghe Damste J.S."/>
            <person name="Mardanov A.V."/>
            <person name="Ravin N.V."/>
            <person name="Dedysh S.N."/>
        </authorList>
    </citation>
    <scope>NUCLEOTIDE SEQUENCE [LARGE SCALE GENOMIC DNA]</scope>
    <source>
        <strain evidence="2">PL17</strain>
    </source>
</reference>
<dbReference type="AlphaFoldDB" id="A0A6M5YMR4"/>
<keyword evidence="2" id="KW-1185">Reference proteome</keyword>
<dbReference type="EMBL" id="CP053452">
    <property type="protein sequence ID" value="QJW94222.1"/>
    <property type="molecule type" value="Genomic_DNA"/>
</dbReference>
<evidence type="ECO:0000313" key="1">
    <source>
        <dbReference type="EMBL" id="QJW94222.1"/>
    </source>
</evidence>